<comment type="similarity">
    <text evidence="1">Belongs to the sigma-70 factor family. ECF subfamily.</text>
</comment>
<accession>A0A935IQF9</accession>
<dbReference type="InterPro" id="IPR013324">
    <property type="entry name" value="RNA_pol_sigma_r3/r4-like"/>
</dbReference>
<feature type="domain" description="RNA polymerase sigma factor 70 region 4 type 2" evidence="5">
    <location>
        <begin position="66"/>
        <end position="118"/>
    </location>
</feature>
<dbReference type="SUPFAM" id="SSF88659">
    <property type="entry name" value="Sigma3 and sigma4 domains of RNA polymerase sigma factors"/>
    <property type="match status" value="1"/>
</dbReference>
<sequence length="144" mass="15849">MFVVAWRRRLTVPPDPLPWLIVVARNVLRGRRRLAVRADNVWWEAVRSLAAPAYSASPEASIDEREALLEGLARCSRAEREALLLVAWDGLTAAQAADVAGCSTRAFTVRLSRARARLNGALGERPHRAAPLLLTPSTPLAQEH</sequence>
<proteinExistence type="inferred from homology"/>
<dbReference type="Proteomes" id="UP000726105">
    <property type="component" value="Unassembled WGS sequence"/>
</dbReference>
<evidence type="ECO:0000256" key="4">
    <source>
        <dbReference type="ARBA" id="ARBA00023163"/>
    </source>
</evidence>
<dbReference type="GO" id="GO:0006352">
    <property type="term" value="P:DNA-templated transcription initiation"/>
    <property type="evidence" value="ECO:0007669"/>
    <property type="project" value="InterPro"/>
</dbReference>
<evidence type="ECO:0000256" key="1">
    <source>
        <dbReference type="ARBA" id="ARBA00010641"/>
    </source>
</evidence>
<evidence type="ECO:0000256" key="3">
    <source>
        <dbReference type="ARBA" id="ARBA00023082"/>
    </source>
</evidence>
<dbReference type="InterPro" id="IPR013249">
    <property type="entry name" value="RNA_pol_sigma70_r4_t2"/>
</dbReference>
<evidence type="ECO:0000256" key="2">
    <source>
        <dbReference type="ARBA" id="ARBA00023015"/>
    </source>
</evidence>
<keyword evidence="4" id="KW-0804">Transcription</keyword>
<dbReference type="Gene3D" id="1.10.10.10">
    <property type="entry name" value="Winged helix-like DNA-binding domain superfamily/Winged helix DNA-binding domain"/>
    <property type="match status" value="1"/>
</dbReference>
<comment type="caution">
    <text evidence="6">The sequence shown here is derived from an EMBL/GenBank/DDBJ whole genome shotgun (WGS) entry which is preliminary data.</text>
</comment>
<protein>
    <submittedName>
        <fullName evidence="6">RNA polymerase sigma factor</fullName>
    </submittedName>
</protein>
<reference evidence="6 7" key="1">
    <citation type="submission" date="2020-10" db="EMBL/GenBank/DDBJ databases">
        <title>Connecting structure to function with the recovery of over 1000 high-quality activated sludge metagenome-assembled genomes encoding full-length rRNA genes using long-read sequencing.</title>
        <authorList>
            <person name="Singleton C.M."/>
            <person name="Petriglieri F."/>
            <person name="Kristensen J.M."/>
            <person name="Kirkegaard R.H."/>
            <person name="Michaelsen T.Y."/>
            <person name="Andersen M.H."/>
            <person name="Karst S.M."/>
            <person name="Dueholm M.S."/>
            <person name="Nielsen P.H."/>
            <person name="Albertsen M."/>
        </authorList>
    </citation>
    <scope>NUCLEOTIDE SEQUENCE [LARGE SCALE GENOMIC DNA]</scope>
    <source>
        <strain evidence="6">Ega_18-Q3-R5-49_MAXAC.001</strain>
    </source>
</reference>
<gene>
    <name evidence="6" type="ORF">IPI13_08765</name>
</gene>
<dbReference type="GO" id="GO:0016987">
    <property type="term" value="F:sigma factor activity"/>
    <property type="evidence" value="ECO:0007669"/>
    <property type="project" value="UniProtKB-KW"/>
</dbReference>
<evidence type="ECO:0000259" key="5">
    <source>
        <dbReference type="Pfam" id="PF08281"/>
    </source>
</evidence>
<dbReference type="GO" id="GO:0003677">
    <property type="term" value="F:DNA binding"/>
    <property type="evidence" value="ECO:0007669"/>
    <property type="project" value="InterPro"/>
</dbReference>
<organism evidence="6 7">
    <name type="scientific">Candidatus Phosphoribacter hodrii</name>
    <dbReference type="NCBI Taxonomy" id="2953743"/>
    <lineage>
        <taxon>Bacteria</taxon>
        <taxon>Bacillati</taxon>
        <taxon>Actinomycetota</taxon>
        <taxon>Actinomycetes</taxon>
        <taxon>Micrococcales</taxon>
        <taxon>Dermatophilaceae</taxon>
        <taxon>Candidatus Phosphoribacter</taxon>
    </lineage>
</organism>
<name>A0A935IQF9_9MICO</name>
<evidence type="ECO:0000313" key="6">
    <source>
        <dbReference type="EMBL" id="MBK7273246.1"/>
    </source>
</evidence>
<keyword evidence="2" id="KW-0805">Transcription regulation</keyword>
<keyword evidence="3" id="KW-0731">Sigma factor</keyword>
<dbReference type="EMBL" id="JADJIB010000003">
    <property type="protein sequence ID" value="MBK7273246.1"/>
    <property type="molecule type" value="Genomic_DNA"/>
</dbReference>
<dbReference type="AlphaFoldDB" id="A0A935IQF9"/>
<dbReference type="Pfam" id="PF08281">
    <property type="entry name" value="Sigma70_r4_2"/>
    <property type="match status" value="1"/>
</dbReference>
<dbReference type="InterPro" id="IPR036388">
    <property type="entry name" value="WH-like_DNA-bd_sf"/>
</dbReference>
<evidence type="ECO:0000313" key="7">
    <source>
        <dbReference type="Proteomes" id="UP000726105"/>
    </source>
</evidence>